<reference evidence="2 3" key="1">
    <citation type="submission" date="2014-03" db="EMBL/GenBank/DDBJ databases">
        <title>Draft genome of the hookworm Oesophagostomum dentatum.</title>
        <authorList>
            <person name="Mitreva M."/>
        </authorList>
    </citation>
    <scope>NUCLEOTIDE SEQUENCE [LARGE SCALE GENOMIC DNA]</scope>
    <source>
        <strain evidence="2 3">OD-Hann</strain>
    </source>
</reference>
<proteinExistence type="predicted"/>
<accession>A0A0B1SHY8</accession>
<dbReference type="Proteomes" id="UP000053660">
    <property type="component" value="Unassembled WGS sequence"/>
</dbReference>
<evidence type="ECO:0000256" key="1">
    <source>
        <dbReference type="SAM" id="MobiDB-lite"/>
    </source>
</evidence>
<feature type="non-terminal residue" evidence="2">
    <location>
        <position position="1"/>
    </location>
</feature>
<evidence type="ECO:0000313" key="2">
    <source>
        <dbReference type="EMBL" id="KHJ84534.1"/>
    </source>
</evidence>
<dbReference type="AlphaFoldDB" id="A0A0B1SHY8"/>
<protein>
    <submittedName>
        <fullName evidence="2">Uncharacterized protein</fullName>
    </submittedName>
</protein>
<feature type="compositionally biased region" description="Basic and acidic residues" evidence="1">
    <location>
        <begin position="63"/>
        <end position="73"/>
    </location>
</feature>
<dbReference type="OrthoDB" id="5850461at2759"/>
<gene>
    <name evidence="2" type="ORF">OESDEN_15750</name>
</gene>
<sequence>ASDGSDGDETAPVSKATKSPKTPFKRHRQEKLDESDDRITPKKPQKEESNGITSEKRRRGRPRKSEKVEDGAKWSDGSTSHKQFALPLPVPDSWPMVSNMDEILTELTEMYNNVKEEKRAEFHNQIKAFVFALQWEDGSFSAS</sequence>
<evidence type="ECO:0000313" key="3">
    <source>
        <dbReference type="Proteomes" id="UP000053660"/>
    </source>
</evidence>
<feature type="compositionally biased region" description="Basic and acidic residues" evidence="1">
    <location>
        <begin position="37"/>
        <end position="49"/>
    </location>
</feature>
<feature type="region of interest" description="Disordered" evidence="1">
    <location>
        <begin position="1"/>
        <end position="86"/>
    </location>
</feature>
<dbReference type="EMBL" id="KN568063">
    <property type="protein sequence ID" value="KHJ84534.1"/>
    <property type="molecule type" value="Genomic_DNA"/>
</dbReference>
<organism evidence="2 3">
    <name type="scientific">Oesophagostomum dentatum</name>
    <name type="common">Nodular worm</name>
    <dbReference type="NCBI Taxonomy" id="61180"/>
    <lineage>
        <taxon>Eukaryota</taxon>
        <taxon>Metazoa</taxon>
        <taxon>Ecdysozoa</taxon>
        <taxon>Nematoda</taxon>
        <taxon>Chromadorea</taxon>
        <taxon>Rhabditida</taxon>
        <taxon>Rhabditina</taxon>
        <taxon>Rhabditomorpha</taxon>
        <taxon>Strongyloidea</taxon>
        <taxon>Strongylidae</taxon>
        <taxon>Oesophagostomum</taxon>
    </lineage>
</organism>
<keyword evidence="3" id="KW-1185">Reference proteome</keyword>
<name>A0A0B1SHY8_OESDE</name>